<evidence type="ECO:0000256" key="4">
    <source>
        <dbReference type="ARBA" id="ARBA00035269"/>
    </source>
</evidence>
<dbReference type="RefSeq" id="XP_003060800.1">
    <property type="nucleotide sequence ID" value="XM_003060754.1"/>
</dbReference>
<dbReference type="InterPro" id="IPR037147">
    <property type="entry name" value="Ribosomal_bL28_sf"/>
</dbReference>
<feature type="compositionally biased region" description="Low complexity" evidence="5">
    <location>
        <begin position="198"/>
        <end position="208"/>
    </location>
</feature>
<dbReference type="GO" id="GO:0005762">
    <property type="term" value="C:mitochondrial large ribosomal subunit"/>
    <property type="evidence" value="ECO:0007669"/>
    <property type="project" value="TreeGrafter"/>
</dbReference>
<dbReference type="GO" id="GO:0003735">
    <property type="term" value="F:structural constituent of ribosome"/>
    <property type="evidence" value="ECO:0007669"/>
    <property type="project" value="InterPro"/>
</dbReference>
<comment type="similarity">
    <text evidence="1">Belongs to the bacterial ribosomal protein bL28 family.</text>
</comment>
<name>C1MY26_MICPC</name>
<dbReference type="Gene3D" id="2.30.170.40">
    <property type="entry name" value="Ribosomal protein L28/L24"/>
    <property type="match status" value="1"/>
</dbReference>
<feature type="compositionally biased region" description="Basic residues" evidence="5">
    <location>
        <begin position="101"/>
        <end position="110"/>
    </location>
</feature>
<gene>
    <name evidence="6" type="ORF">MICPUCDRAFT_60375</name>
</gene>
<evidence type="ECO:0000256" key="5">
    <source>
        <dbReference type="SAM" id="MobiDB-lite"/>
    </source>
</evidence>
<evidence type="ECO:0000313" key="6">
    <source>
        <dbReference type="EMBL" id="EEH55569.1"/>
    </source>
</evidence>
<keyword evidence="7" id="KW-1185">Reference proteome</keyword>
<organism evidence="7">
    <name type="scientific">Micromonas pusilla (strain CCMP1545)</name>
    <name type="common">Picoplanktonic green alga</name>
    <dbReference type="NCBI Taxonomy" id="564608"/>
    <lineage>
        <taxon>Eukaryota</taxon>
        <taxon>Viridiplantae</taxon>
        <taxon>Chlorophyta</taxon>
        <taxon>Mamiellophyceae</taxon>
        <taxon>Mamiellales</taxon>
        <taxon>Mamiellaceae</taxon>
        <taxon>Micromonas</taxon>
    </lineage>
</organism>
<dbReference type="PANTHER" id="PTHR13528">
    <property type="entry name" value="39S RIBOSOMAL PROTEIN L28, MITOCHONDRIAL"/>
    <property type="match status" value="1"/>
</dbReference>
<keyword evidence="3" id="KW-0687">Ribonucleoprotein</keyword>
<dbReference type="EMBL" id="GG663742">
    <property type="protein sequence ID" value="EEH55569.1"/>
    <property type="molecule type" value="Genomic_DNA"/>
</dbReference>
<dbReference type="STRING" id="564608.C1MY26"/>
<feature type="region of interest" description="Disordered" evidence="5">
    <location>
        <begin position="23"/>
        <end position="110"/>
    </location>
</feature>
<dbReference type="GeneID" id="9685930"/>
<evidence type="ECO:0000256" key="2">
    <source>
        <dbReference type="ARBA" id="ARBA00022980"/>
    </source>
</evidence>
<dbReference type="FunFam" id="2.30.170.40:FF:000003">
    <property type="entry name" value="54S ribosomal protein L24"/>
    <property type="match status" value="1"/>
</dbReference>
<protein>
    <recommendedName>
        <fullName evidence="4">Large ribosomal subunit protein bL28m</fullName>
    </recommendedName>
</protein>
<dbReference type="OrthoDB" id="361870at2759"/>
<evidence type="ECO:0000313" key="7">
    <source>
        <dbReference type="Proteomes" id="UP000001876"/>
    </source>
</evidence>
<dbReference type="InterPro" id="IPR026569">
    <property type="entry name" value="Ribosomal_bL28"/>
</dbReference>
<evidence type="ECO:0000256" key="3">
    <source>
        <dbReference type="ARBA" id="ARBA00023274"/>
    </source>
</evidence>
<dbReference type="Proteomes" id="UP000001876">
    <property type="component" value="Unassembled WGS sequence"/>
</dbReference>
<dbReference type="PANTHER" id="PTHR13528:SF2">
    <property type="entry name" value="LARGE RIBOSOMAL SUBUNIT PROTEIN BL28M"/>
    <property type="match status" value="1"/>
</dbReference>
<reference evidence="6 7" key="1">
    <citation type="journal article" date="2009" name="Science">
        <title>Green evolution and dynamic adaptations revealed by genomes of the marine picoeukaryotes Micromonas.</title>
        <authorList>
            <person name="Worden A.Z."/>
            <person name="Lee J.H."/>
            <person name="Mock T."/>
            <person name="Rouze P."/>
            <person name="Simmons M.P."/>
            <person name="Aerts A.L."/>
            <person name="Allen A.E."/>
            <person name="Cuvelier M.L."/>
            <person name="Derelle E."/>
            <person name="Everett M.V."/>
            <person name="Foulon E."/>
            <person name="Grimwood J."/>
            <person name="Gundlach H."/>
            <person name="Henrissat B."/>
            <person name="Napoli C."/>
            <person name="McDonald S.M."/>
            <person name="Parker M.S."/>
            <person name="Rombauts S."/>
            <person name="Salamov A."/>
            <person name="Von Dassow P."/>
            <person name="Badger J.H."/>
            <person name="Coutinho P.M."/>
            <person name="Demir E."/>
            <person name="Dubchak I."/>
            <person name="Gentemann C."/>
            <person name="Eikrem W."/>
            <person name="Gready J.E."/>
            <person name="John U."/>
            <person name="Lanier W."/>
            <person name="Lindquist E.A."/>
            <person name="Lucas S."/>
            <person name="Mayer K.F."/>
            <person name="Moreau H."/>
            <person name="Not F."/>
            <person name="Otillar R."/>
            <person name="Panaud O."/>
            <person name="Pangilinan J."/>
            <person name="Paulsen I."/>
            <person name="Piegu B."/>
            <person name="Poliakov A."/>
            <person name="Robbens S."/>
            <person name="Schmutz J."/>
            <person name="Toulza E."/>
            <person name="Wyss T."/>
            <person name="Zelensky A."/>
            <person name="Zhou K."/>
            <person name="Armbrust E.V."/>
            <person name="Bhattacharya D."/>
            <person name="Goodenough U.W."/>
            <person name="Van de Peer Y."/>
            <person name="Grigoriev I.V."/>
        </authorList>
    </citation>
    <scope>NUCLEOTIDE SEQUENCE [LARGE SCALE GENOMIC DNA]</scope>
    <source>
        <strain evidence="6 7">CCMP1545</strain>
    </source>
</reference>
<sequence length="208" mass="23002">MTGRSVINFGRIVAKRVKNNLFGGKNVNTGNMISEDGGNKCATTRARPASTPSHDPILNPPSSLRPLSVRRRRLARVPSRRSPRLADHAPSLPPSFPLNPRTRRRWKPNAQRKRLYSEALDELVRVNVTTYALRWIDKAGGLDAYLLNTTPQKLMSYKALELRKRVLDAKGIKESEWKRPPGGLGGIRPPRSQREADAAAAAAADANA</sequence>
<evidence type="ECO:0000256" key="1">
    <source>
        <dbReference type="ARBA" id="ARBA00008760"/>
    </source>
</evidence>
<dbReference type="eggNOG" id="KOG3278">
    <property type="taxonomic scope" value="Eukaryota"/>
</dbReference>
<feature type="region of interest" description="Disordered" evidence="5">
    <location>
        <begin position="173"/>
        <end position="208"/>
    </location>
</feature>
<dbReference type="AlphaFoldDB" id="C1MY26"/>
<dbReference type="KEGG" id="mpp:MICPUCDRAFT_60375"/>
<keyword evidence="2" id="KW-0689">Ribosomal protein</keyword>
<proteinExistence type="inferred from homology"/>
<dbReference type="InterPro" id="IPR034704">
    <property type="entry name" value="Ribosomal_bL28/bL31-like_sf"/>
</dbReference>
<accession>C1MY26</accession>
<feature type="compositionally biased region" description="Basic residues" evidence="5">
    <location>
        <begin position="68"/>
        <end position="83"/>
    </location>
</feature>
<dbReference type="Pfam" id="PF00830">
    <property type="entry name" value="Ribosomal_L28"/>
    <property type="match status" value="1"/>
</dbReference>
<dbReference type="SUPFAM" id="SSF143800">
    <property type="entry name" value="L28p-like"/>
    <property type="match status" value="1"/>
</dbReference>